<evidence type="ECO:0000313" key="3">
    <source>
        <dbReference type="Proteomes" id="UP001597237"/>
    </source>
</evidence>
<keyword evidence="3" id="KW-1185">Reference proteome</keyword>
<protein>
    <submittedName>
        <fullName evidence="2">SDR family NAD(P)-dependent oxidoreductase</fullName>
    </submittedName>
</protein>
<dbReference type="RefSeq" id="WP_377283533.1">
    <property type="nucleotide sequence ID" value="NZ_JBHRSI010000009.1"/>
</dbReference>
<dbReference type="Proteomes" id="UP001597237">
    <property type="component" value="Unassembled WGS sequence"/>
</dbReference>
<gene>
    <name evidence="2" type="ORF">ACFSC0_14025</name>
</gene>
<reference evidence="3" key="1">
    <citation type="journal article" date="2019" name="Int. J. Syst. Evol. Microbiol.">
        <title>The Global Catalogue of Microorganisms (GCM) 10K type strain sequencing project: providing services to taxonomists for standard genome sequencing and annotation.</title>
        <authorList>
            <consortium name="The Broad Institute Genomics Platform"/>
            <consortium name="The Broad Institute Genome Sequencing Center for Infectious Disease"/>
            <person name="Wu L."/>
            <person name="Ma J."/>
        </authorList>
    </citation>
    <scope>NUCLEOTIDE SEQUENCE [LARGE SCALE GENOMIC DNA]</scope>
    <source>
        <strain evidence="3">DFY28</strain>
    </source>
</reference>
<feature type="domain" description="NAD(P)-binding" evidence="1">
    <location>
        <begin position="10"/>
        <end position="310"/>
    </location>
</feature>
<dbReference type="SUPFAM" id="SSF51735">
    <property type="entry name" value="NAD(P)-binding Rossmann-fold domains"/>
    <property type="match status" value="1"/>
</dbReference>
<evidence type="ECO:0000313" key="2">
    <source>
        <dbReference type="EMBL" id="MFD1784520.1"/>
    </source>
</evidence>
<dbReference type="InterPro" id="IPR036291">
    <property type="entry name" value="NAD(P)-bd_dom_sf"/>
</dbReference>
<dbReference type="InterPro" id="IPR016040">
    <property type="entry name" value="NAD(P)-bd_dom"/>
</dbReference>
<dbReference type="Pfam" id="PF16363">
    <property type="entry name" value="GDP_Man_Dehyd"/>
    <property type="match status" value="1"/>
</dbReference>
<evidence type="ECO:0000259" key="1">
    <source>
        <dbReference type="Pfam" id="PF16363"/>
    </source>
</evidence>
<accession>A0ABW4N780</accession>
<proteinExistence type="predicted"/>
<organism evidence="2 3">
    <name type="scientific">Phenylobacterium terrae</name>
    <dbReference type="NCBI Taxonomy" id="2665495"/>
    <lineage>
        <taxon>Bacteria</taxon>
        <taxon>Pseudomonadati</taxon>
        <taxon>Pseudomonadota</taxon>
        <taxon>Alphaproteobacteria</taxon>
        <taxon>Caulobacterales</taxon>
        <taxon>Caulobacteraceae</taxon>
        <taxon>Phenylobacterium</taxon>
    </lineage>
</organism>
<dbReference type="EMBL" id="JBHUEY010000001">
    <property type="protein sequence ID" value="MFD1784520.1"/>
    <property type="molecule type" value="Genomic_DNA"/>
</dbReference>
<name>A0ABW4N780_9CAUL</name>
<dbReference type="InterPro" id="IPR045869">
    <property type="entry name" value="Arna-like_SDR_e"/>
</dbReference>
<dbReference type="PANTHER" id="PTHR43000">
    <property type="entry name" value="DTDP-D-GLUCOSE 4,6-DEHYDRATASE-RELATED"/>
    <property type="match status" value="1"/>
</dbReference>
<comment type="caution">
    <text evidence="2">The sequence shown here is derived from an EMBL/GenBank/DDBJ whole genome shotgun (WGS) entry which is preliminary data.</text>
</comment>
<dbReference type="Gene3D" id="3.40.50.720">
    <property type="entry name" value="NAD(P)-binding Rossmann-like Domain"/>
    <property type="match status" value="1"/>
</dbReference>
<sequence>MSFWNGKKVLVTGAGGFIGSHLAERLVQEGAEVTAFVRYGSSGSRGWLETSPHGPAMRFHHGDVSDRESVAAAMSGQDAVFHLAALIAIPYSYQAPRDYVRVNVEGTLNILQVAREMGGVPVVCTSTSEVYGTARRAPIDEEHPLQGQSPYSATKIGADKLAEAFALSFAQPVVVCRPFNTFGPRQSARAVIPTIISQLLAGPVVRLGSLDPRRDLNYVENTVEGFLACGASPDAKGQPFNFGSGREVTIGELVEIIARIMKVEPQVQVEDRRVRPADSEVMRLIASSERAKAAFGWTPRISLEEGLERTIAWMAANQDRFRPAEYAV</sequence>
<dbReference type="CDD" id="cd05257">
    <property type="entry name" value="Arna_like_SDR_e"/>
    <property type="match status" value="1"/>
</dbReference>